<dbReference type="SUPFAM" id="SSF54001">
    <property type="entry name" value="Cysteine proteinases"/>
    <property type="match status" value="1"/>
</dbReference>
<feature type="domain" description="Peptidase C1A papain C-terminal" evidence="8">
    <location>
        <begin position="163"/>
        <end position="380"/>
    </location>
</feature>
<dbReference type="OMA" id="TCGSNTQ"/>
<dbReference type="InterPro" id="IPR025661">
    <property type="entry name" value="Pept_asp_AS"/>
</dbReference>
<evidence type="ECO:0000256" key="2">
    <source>
        <dbReference type="ARBA" id="ARBA00022670"/>
    </source>
</evidence>
<dbReference type="PRINTS" id="PR00705">
    <property type="entry name" value="PAPAIN"/>
</dbReference>
<evidence type="ECO:0000259" key="8">
    <source>
        <dbReference type="SMART" id="SM00645"/>
    </source>
</evidence>
<gene>
    <name evidence="10" type="ORF">RchiOBHm_Chr3g0455061</name>
</gene>
<keyword evidence="2" id="KW-0645">Protease</keyword>
<dbReference type="FunFam" id="3.90.70.10:FF:000067">
    <property type="entry name" value="Senescence-specific cysteine protease"/>
    <property type="match status" value="1"/>
</dbReference>
<dbReference type="Gramene" id="PRQ42204">
    <property type="protein sequence ID" value="PRQ42204"/>
    <property type="gene ID" value="RchiOBHm_Chr3g0455061"/>
</dbReference>
<comment type="caution">
    <text evidence="10">The sequence shown here is derived from an EMBL/GenBank/DDBJ whole genome shotgun (WGS) entry which is preliminary data.</text>
</comment>
<dbReference type="SMART" id="SM00645">
    <property type="entry name" value="Pept_C1"/>
    <property type="match status" value="1"/>
</dbReference>
<dbReference type="InterPro" id="IPR013128">
    <property type="entry name" value="Peptidase_C1A"/>
</dbReference>
<evidence type="ECO:0000259" key="9">
    <source>
        <dbReference type="SMART" id="SM00848"/>
    </source>
</evidence>
<dbReference type="STRING" id="74649.A0A2P6R6Y7"/>
<sequence length="391" mass="42860">MLSPSQLAKSKSFSIRDPSLIYTKCSTAMAFQNNLVIIAILSIILGAMAQPPATSNDEVDPSTFLKTFEQWMAQFGRTYGDNAEKQRRLTIFVKNLLFVNNFNSQGNKTYKLSVNLFSDMANEEFLGLYTGFQAPNVTLNSSSFRGQRNIKSFRYQDLSETDVPTRIDWREQGAVTPVKEQGQCRSCWAFSAVAAIEGITKINSNQLISLSEQQLVDCNRDQINKGCGGGNMEDAFKYINDNGGITSEENYQYKGAEETCDTTKTTEYAAKINGYEMVPPNSENDLLKAVAKQPVSVAIDADGDEFRAYASGVFSGNCGTNLTHAVTIVGFGTTEEGTNYWLVKNSWGETWGEKGYVRILRNAGPPGGLCGIAMYPSYPTASAMAPAPSPL</sequence>
<evidence type="ECO:0000256" key="7">
    <source>
        <dbReference type="ARBA" id="ARBA00023180"/>
    </source>
</evidence>
<keyword evidence="4 10" id="KW-0378">Hydrolase</keyword>
<dbReference type="GO" id="GO:0008234">
    <property type="term" value="F:cysteine-type peptidase activity"/>
    <property type="evidence" value="ECO:0007669"/>
    <property type="project" value="UniProtKB-KW"/>
</dbReference>
<dbReference type="AlphaFoldDB" id="A0A2P6R6Y7"/>
<dbReference type="Pfam" id="PF08246">
    <property type="entry name" value="Inhibitor_I29"/>
    <property type="match status" value="1"/>
</dbReference>
<dbReference type="Proteomes" id="UP000238479">
    <property type="component" value="Chromosome 3"/>
</dbReference>
<keyword evidence="7" id="KW-0325">Glycoprotein</keyword>
<accession>A0A2P6R6Y7</accession>
<evidence type="ECO:0000256" key="1">
    <source>
        <dbReference type="ARBA" id="ARBA00008455"/>
    </source>
</evidence>
<proteinExistence type="inferred from homology"/>
<keyword evidence="6" id="KW-1015">Disulfide bond</keyword>
<dbReference type="Gene3D" id="3.90.70.10">
    <property type="entry name" value="Cysteine proteinases"/>
    <property type="match status" value="1"/>
</dbReference>
<dbReference type="PROSITE" id="PS00640">
    <property type="entry name" value="THIOL_PROTEASE_ASN"/>
    <property type="match status" value="1"/>
</dbReference>
<dbReference type="SMART" id="SM00848">
    <property type="entry name" value="Inhibitor_I29"/>
    <property type="match status" value="1"/>
</dbReference>
<evidence type="ECO:0000256" key="4">
    <source>
        <dbReference type="ARBA" id="ARBA00022801"/>
    </source>
</evidence>
<dbReference type="PROSITE" id="PS00639">
    <property type="entry name" value="THIOL_PROTEASE_HIS"/>
    <property type="match status" value="1"/>
</dbReference>
<name>A0A2P6R6Y7_ROSCH</name>
<dbReference type="InterPro" id="IPR000668">
    <property type="entry name" value="Peptidase_C1A_C"/>
</dbReference>
<evidence type="ECO:0000256" key="6">
    <source>
        <dbReference type="ARBA" id="ARBA00023157"/>
    </source>
</evidence>
<protein>
    <submittedName>
        <fullName evidence="10">Putative fruit bromelain</fullName>
        <ecNumber evidence="10">3.4.22.33</ecNumber>
    </submittedName>
</protein>
<dbReference type="Pfam" id="PF00112">
    <property type="entry name" value="Peptidase_C1"/>
    <property type="match status" value="1"/>
</dbReference>
<dbReference type="InterPro" id="IPR025660">
    <property type="entry name" value="Pept_his_AS"/>
</dbReference>
<reference evidence="10 11" key="1">
    <citation type="journal article" date="2018" name="Nat. Genet.">
        <title>The Rosa genome provides new insights in the design of modern roses.</title>
        <authorList>
            <person name="Bendahmane M."/>
        </authorList>
    </citation>
    <scope>NUCLEOTIDE SEQUENCE [LARGE SCALE GENOMIC DNA]</scope>
    <source>
        <strain evidence="11">cv. Old Blush</strain>
    </source>
</reference>
<dbReference type="CDD" id="cd02248">
    <property type="entry name" value="Peptidase_C1A"/>
    <property type="match status" value="1"/>
</dbReference>
<keyword evidence="11" id="KW-1185">Reference proteome</keyword>
<feature type="domain" description="Cathepsin propeptide inhibitor" evidence="9">
    <location>
        <begin position="68"/>
        <end position="125"/>
    </location>
</feature>
<evidence type="ECO:0000256" key="3">
    <source>
        <dbReference type="ARBA" id="ARBA00022729"/>
    </source>
</evidence>
<keyword evidence="5" id="KW-0788">Thiol protease</keyword>
<evidence type="ECO:0000256" key="5">
    <source>
        <dbReference type="ARBA" id="ARBA00022807"/>
    </source>
</evidence>
<comment type="similarity">
    <text evidence="1">Belongs to the peptidase C1 family.</text>
</comment>
<organism evidence="10 11">
    <name type="scientific">Rosa chinensis</name>
    <name type="common">China rose</name>
    <dbReference type="NCBI Taxonomy" id="74649"/>
    <lineage>
        <taxon>Eukaryota</taxon>
        <taxon>Viridiplantae</taxon>
        <taxon>Streptophyta</taxon>
        <taxon>Embryophyta</taxon>
        <taxon>Tracheophyta</taxon>
        <taxon>Spermatophyta</taxon>
        <taxon>Magnoliopsida</taxon>
        <taxon>eudicotyledons</taxon>
        <taxon>Gunneridae</taxon>
        <taxon>Pentapetalae</taxon>
        <taxon>rosids</taxon>
        <taxon>fabids</taxon>
        <taxon>Rosales</taxon>
        <taxon>Rosaceae</taxon>
        <taxon>Rosoideae</taxon>
        <taxon>Rosoideae incertae sedis</taxon>
        <taxon>Rosa</taxon>
    </lineage>
</organism>
<dbReference type="GO" id="GO:0006508">
    <property type="term" value="P:proteolysis"/>
    <property type="evidence" value="ECO:0007669"/>
    <property type="project" value="UniProtKB-KW"/>
</dbReference>
<dbReference type="InterPro" id="IPR038765">
    <property type="entry name" value="Papain-like_cys_pep_sf"/>
</dbReference>
<keyword evidence="3" id="KW-0732">Signal</keyword>
<evidence type="ECO:0000313" key="11">
    <source>
        <dbReference type="Proteomes" id="UP000238479"/>
    </source>
</evidence>
<dbReference type="EC" id="3.4.22.33" evidence="10"/>
<dbReference type="EMBL" id="PDCK01000041">
    <property type="protein sequence ID" value="PRQ42204.1"/>
    <property type="molecule type" value="Genomic_DNA"/>
</dbReference>
<dbReference type="PANTHER" id="PTHR12411">
    <property type="entry name" value="CYSTEINE PROTEASE FAMILY C1-RELATED"/>
    <property type="match status" value="1"/>
</dbReference>
<dbReference type="InterPro" id="IPR039417">
    <property type="entry name" value="Peptidase_C1A_papain-like"/>
</dbReference>
<dbReference type="InterPro" id="IPR013201">
    <property type="entry name" value="Prot_inhib_I29"/>
</dbReference>
<evidence type="ECO:0000313" key="10">
    <source>
        <dbReference type="EMBL" id="PRQ42204.1"/>
    </source>
</evidence>